<evidence type="ECO:0000313" key="4">
    <source>
        <dbReference type="Proteomes" id="UP000596660"/>
    </source>
</evidence>
<protein>
    <submittedName>
        <fullName evidence="3">Uncharacterized protein</fullName>
    </submittedName>
</protein>
<dbReference type="Proteomes" id="UP000596660">
    <property type="component" value="Unplaced"/>
</dbReference>
<feature type="compositionally biased region" description="Basic and acidic residues" evidence="2">
    <location>
        <begin position="133"/>
        <end position="151"/>
    </location>
</feature>
<reference evidence="3" key="2">
    <citation type="submission" date="2021-03" db="UniProtKB">
        <authorList>
            <consortium name="EnsemblPlants"/>
        </authorList>
    </citation>
    <scope>IDENTIFICATION</scope>
</reference>
<dbReference type="AlphaFoldDB" id="A0A803LQN3"/>
<proteinExistence type="predicted"/>
<evidence type="ECO:0000256" key="1">
    <source>
        <dbReference type="SAM" id="Coils"/>
    </source>
</evidence>
<sequence>MSNSSIEEEQPTLNTSRRRLIRQSLGKDLGRTGETTSSLSDNIDDPFQPLSVEEQKKVFYRHKLLAKCEKANRPVNPNIPGDTEILEVEPVSIRYHLRSFANTHFDQYGSNVGHIGINTMPRVKRTSYQPEVAARDAAEEVESSKKAKEDQVASSSESDDMETPPNAERNQQSPVHESAVNSVLGDDDTQEDSVNTDSRNDIIDMTAEIIQEENLDEGYNSETDGAEFRQPIVLAAKGKVAEAKISDKFRQMALEKDYCQHAKQFYKLPDGRTFFRPHPRFESIPERNLGKHERRALLSHVGLCWTDHYGVDKLDNKLLGLSADVKRVIRRCPKATKPLYDILTTHCSRTPTVSAKRKSEKMADENAKKRKLTSLANRRGSFPRSGITRQPEDRSKKSQAENKDKPPSPRVQVKTVIQSSEPIVKKVVDIIDVEDLTNIESPIPPQPNIPDRTAAQTVITTAGGSDTSAPSLIYQSNQWIERPNKRIPEVVLNGFSVPPGHSEDKWQPTIDACRNKSMITDDPMLGGTLGYHLLSNLTLPMDRPAGVIDPLAARHMHNMMKAVMSGTELVEMYRFYQEQHHQASASQNALQTALDNADKALQNLKEAKEIDDLEMSSLRDRASKAKDLELEVQQLKTQITEKNKVISRVPTLEKDLEAAKASIHDLQEKVNKLEEDKPGVRQRAVKRFLTSQEFCTRLQNRFDGGWTAAQRCIAHVVGWKKEDWTAVEKAFNEEVFKIPSSFEEQEFAYEDLFNLAPADDEGVSDPSILDSPASGGTQA</sequence>
<feature type="compositionally biased region" description="Polar residues" evidence="2">
    <location>
        <begin position="168"/>
        <end position="177"/>
    </location>
</feature>
<feature type="region of interest" description="Disordered" evidence="2">
    <location>
        <begin position="350"/>
        <end position="417"/>
    </location>
</feature>
<accession>A0A803LQN3</accession>
<organism evidence="3 4">
    <name type="scientific">Chenopodium quinoa</name>
    <name type="common">Quinoa</name>
    <dbReference type="NCBI Taxonomy" id="63459"/>
    <lineage>
        <taxon>Eukaryota</taxon>
        <taxon>Viridiplantae</taxon>
        <taxon>Streptophyta</taxon>
        <taxon>Embryophyta</taxon>
        <taxon>Tracheophyta</taxon>
        <taxon>Spermatophyta</taxon>
        <taxon>Magnoliopsida</taxon>
        <taxon>eudicotyledons</taxon>
        <taxon>Gunneridae</taxon>
        <taxon>Pentapetalae</taxon>
        <taxon>Caryophyllales</taxon>
        <taxon>Chenopodiaceae</taxon>
        <taxon>Chenopodioideae</taxon>
        <taxon>Atripliceae</taxon>
        <taxon>Chenopodium</taxon>
    </lineage>
</organism>
<feature type="region of interest" description="Disordered" evidence="2">
    <location>
        <begin position="758"/>
        <end position="779"/>
    </location>
</feature>
<evidence type="ECO:0000256" key="2">
    <source>
        <dbReference type="SAM" id="MobiDB-lite"/>
    </source>
</evidence>
<dbReference type="Gramene" id="AUR62017262-RA">
    <property type="protein sequence ID" value="AUR62017262-RA:cds"/>
    <property type="gene ID" value="AUR62017262"/>
</dbReference>
<evidence type="ECO:0000313" key="3">
    <source>
        <dbReference type="EnsemblPlants" id="AUR62017262-RA:cds"/>
    </source>
</evidence>
<feature type="region of interest" description="Disordered" evidence="2">
    <location>
        <begin position="1"/>
        <end position="47"/>
    </location>
</feature>
<keyword evidence="4" id="KW-1185">Reference proteome</keyword>
<keyword evidence="1" id="KW-0175">Coiled coil</keyword>
<name>A0A803LQN3_CHEQI</name>
<feature type="compositionally biased region" description="Basic and acidic residues" evidence="2">
    <location>
        <begin position="390"/>
        <end position="407"/>
    </location>
</feature>
<dbReference type="EnsemblPlants" id="AUR62017262-RA">
    <property type="protein sequence ID" value="AUR62017262-RA:cds"/>
    <property type="gene ID" value="AUR62017262"/>
</dbReference>
<feature type="compositionally biased region" description="Acidic residues" evidence="2">
    <location>
        <begin position="1"/>
        <end position="10"/>
    </location>
</feature>
<feature type="coiled-coil region" evidence="1">
    <location>
        <begin position="587"/>
        <end position="683"/>
    </location>
</feature>
<feature type="region of interest" description="Disordered" evidence="2">
    <location>
        <begin position="182"/>
        <end position="201"/>
    </location>
</feature>
<feature type="region of interest" description="Disordered" evidence="2">
    <location>
        <begin position="128"/>
        <end position="177"/>
    </location>
</feature>
<reference evidence="3" key="1">
    <citation type="journal article" date="2017" name="Nature">
        <title>The genome of Chenopodium quinoa.</title>
        <authorList>
            <person name="Jarvis D.E."/>
            <person name="Ho Y.S."/>
            <person name="Lightfoot D.J."/>
            <person name="Schmoeckel S.M."/>
            <person name="Li B."/>
            <person name="Borm T.J.A."/>
            <person name="Ohyanagi H."/>
            <person name="Mineta K."/>
            <person name="Michell C.T."/>
            <person name="Saber N."/>
            <person name="Kharbatia N.M."/>
            <person name="Rupper R.R."/>
            <person name="Sharp A.R."/>
            <person name="Dally N."/>
            <person name="Boughton B.A."/>
            <person name="Woo Y.H."/>
            <person name="Gao G."/>
            <person name="Schijlen E.G.W.M."/>
            <person name="Guo X."/>
            <person name="Momin A.A."/>
            <person name="Negrao S."/>
            <person name="Al-Babili S."/>
            <person name="Gehring C."/>
            <person name="Roessner U."/>
            <person name="Jung C."/>
            <person name="Murphy K."/>
            <person name="Arold S.T."/>
            <person name="Gojobori T."/>
            <person name="van der Linden C.G."/>
            <person name="van Loo E.N."/>
            <person name="Jellen E.N."/>
            <person name="Maughan P.J."/>
            <person name="Tester M."/>
        </authorList>
    </citation>
    <scope>NUCLEOTIDE SEQUENCE [LARGE SCALE GENOMIC DNA]</scope>
    <source>
        <strain evidence="3">cv. PI 614886</strain>
    </source>
</reference>